<dbReference type="Gene3D" id="1.25.40.10">
    <property type="entry name" value="Tetratricopeptide repeat domain"/>
    <property type="match status" value="2"/>
</dbReference>
<accession>A0A1X7AP58</accession>
<dbReference type="Pfam" id="PF12895">
    <property type="entry name" value="ANAPC3"/>
    <property type="match status" value="1"/>
</dbReference>
<dbReference type="InterPro" id="IPR019734">
    <property type="entry name" value="TPR_rpt"/>
</dbReference>
<dbReference type="EMBL" id="FWPT01000009">
    <property type="protein sequence ID" value="SMA49869.1"/>
    <property type="molecule type" value="Genomic_DNA"/>
</dbReference>
<dbReference type="SUPFAM" id="SSF48452">
    <property type="entry name" value="TPR-like"/>
    <property type="match status" value="2"/>
</dbReference>
<sequence>MEQVYQIDRLLSYLEHDPGNPVLLCNLIHSLLENRRIDEAREWLQKALIHASEDPGVIALQGQFYLGDGDALNAECNFQKLLDLGHTHESVFYNLAYASLLQGNAHKAKDILKSADTPFLQAATCLLLVRCLHQTGDLDEALAALSDVHADEAVLAAQVNGIRALIYLDKEDLQESRQWAEKTMAIDPGNFEALIAMAYCDFSAAELDTASYFFDRVLKIRPDSGRAHLGKGLLMSLSNQQSKAIEHFNQALRDMPEHLGTWNAKAWAEILQGEFKQAEQSLLAARNLEPRFAETQGTLAVVYAVQGKWDQAEKLAKLAMRLDKYAFSAQFAQVLVMENKGDTGTARQRLDAIYQRPVSQNGSLESHIQQFLHRTKP</sequence>
<dbReference type="PROSITE" id="PS50005">
    <property type="entry name" value="TPR"/>
    <property type="match status" value="1"/>
</dbReference>
<dbReference type="PANTHER" id="PTHR12558:SF13">
    <property type="entry name" value="CELL DIVISION CYCLE PROTEIN 27 HOMOLOG"/>
    <property type="match status" value="1"/>
</dbReference>
<protein>
    <submittedName>
        <fullName evidence="2">Tetratricopeptide repeat protein</fullName>
    </submittedName>
</protein>
<evidence type="ECO:0000313" key="3">
    <source>
        <dbReference type="Proteomes" id="UP000196573"/>
    </source>
</evidence>
<keyword evidence="3" id="KW-1185">Reference proteome</keyword>
<proteinExistence type="predicted"/>
<reference evidence="2 3" key="1">
    <citation type="submission" date="2017-03" db="EMBL/GenBank/DDBJ databases">
        <authorList>
            <person name="Afonso C.L."/>
            <person name="Miller P.J."/>
            <person name="Scott M.A."/>
            <person name="Spackman E."/>
            <person name="Goraichik I."/>
            <person name="Dimitrov K.M."/>
            <person name="Suarez D.L."/>
            <person name="Swayne D.E."/>
        </authorList>
    </citation>
    <scope>NUCLEOTIDE SEQUENCE [LARGE SCALE GENOMIC DNA]</scope>
    <source>
        <strain evidence="2">SB41UT1</strain>
    </source>
</reference>
<keyword evidence="1" id="KW-0802">TPR repeat</keyword>
<dbReference type="PANTHER" id="PTHR12558">
    <property type="entry name" value="CELL DIVISION CYCLE 16,23,27"/>
    <property type="match status" value="1"/>
</dbReference>
<gene>
    <name evidence="2" type="ORF">EHSB41UT_03660</name>
</gene>
<dbReference type="SMART" id="SM00028">
    <property type="entry name" value="TPR"/>
    <property type="match status" value="6"/>
</dbReference>
<feature type="repeat" description="TPR" evidence="1">
    <location>
        <begin position="225"/>
        <end position="258"/>
    </location>
</feature>
<dbReference type="AlphaFoldDB" id="A0A1X7AP58"/>
<dbReference type="Proteomes" id="UP000196573">
    <property type="component" value="Unassembled WGS sequence"/>
</dbReference>
<evidence type="ECO:0000313" key="2">
    <source>
        <dbReference type="EMBL" id="SMA49869.1"/>
    </source>
</evidence>
<organism evidence="2 3">
    <name type="scientific">Parendozoicomonas haliclonae</name>
    <dbReference type="NCBI Taxonomy" id="1960125"/>
    <lineage>
        <taxon>Bacteria</taxon>
        <taxon>Pseudomonadati</taxon>
        <taxon>Pseudomonadota</taxon>
        <taxon>Gammaproteobacteria</taxon>
        <taxon>Oceanospirillales</taxon>
        <taxon>Endozoicomonadaceae</taxon>
        <taxon>Parendozoicomonas</taxon>
    </lineage>
</organism>
<evidence type="ECO:0000256" key="1">
    <source>
        <dbReference type="PROSITE-ProRule" id="PRU00339"/>
    </source>
</evidence>
<name>A0A1X7AP58_9GAMM</name>
<dbReference type="InterPro" id="IPR011990">
    <property type="entry name" value="TPR-like_helical_dom_sf"/>
</dbReference>